<dbReference type="PROSITE" id="PS51059">
    <property type="entry name" value="PARP_CATALYTIC"/>
    <property type="match status" value="1"/>
</dbReference>
<dbReference type="GO" id="GO:0070212">
    <property type="term" value="P:protein poly-ADP-ribosylation"/>
    <property type="evidence" value="ECO:0007669"/>
    <property type="project" value="TreeGrafter"/>
</dbReference>
<reference evidence="8 9" key="1">
    <citation type="submission" date="2016-07" db="EMBL/GenBank/DDBJ databases">
        <title>Pervasive Adenine N6-methylation of Active Genes in Fungi.</title>
        <authorList>
            <consortium name="DOE Joint Genome Institute"/>
            <person name="Mondo S.J."/>
            <person name="Dannebaum R.O."/>
            <person name="Kuo R.C."/>
            <person name="Labutti K."/>
            <person name="Haridas S."/>
            <person name="Kuo A."/>
            <person name="Salamov A."/>
            <person name="Ahrendt S.R."/>
            <person name="Lipzen A."/>
            <person name="Sullivan W."/>
            <person name="Andreopoulos W.B."/>
            <person name="Clum A."/>
            <person name="Lindquist E."/>
            <person name="Daum C."/>
            <person name="Ramamoorthy G.K."/>
            <person name="Gryganskyi A."/>
            <person name="Culley D."/>
            <person name="Magnuson J.K."/>
            <person name="James T.Y."/>
            <person name="O'Malley M.A."/>
            <person name="Stajich J.E."/>
            <person name="Spatafora J.W."/>
            <person name="Visel A."/>
            <person name="Grigoriev I.V."/>
        </authorList>
    </citation>
    <scope>NUCLEOTIDE SEQUENCE [LARGE SCALE GENOMIC DNA]</scope>
    <source>
        <strain evidence="8 9">NRRL 1336</strain>
    </source>
</reference>
<dbReference type="EC" id="2.4.2.-" evidence="5"/>
<keyword evidence="3 5" id="KW-0520">NAD</keyword>
<feature type="compositionally biased region" description="Basic and acidic residues" evidence="6">
    <location>
        <begin position="108"/>
        <end position="118"/>
    </location>
</feature>
<feature type="domain" description="PARP catalytic" evidence="7">
    <location>
        <begin position="1"/>
        <end position="146"/>
    </location>
</feature>
<protein>
    <recommendedName>
        <fullName evidence="5">Poly [ADP-ribose] polymerase</fullName>
        <shortName evidence="5">PARP</shortName>
        <ecNumber evidence="5">2.4.2.-</ecNumber>
    </recommendedName>
</protein>
<accession>A0A1X2IS90</accession>
<evidence type="ECO:0000313" key="9">
    <source>
        <dbReference type="Proteomes" id="UP000193560"/>
    </source>
</evidence>
<comment type="caution">
    <text evidence="8">The sequence shown here is derived from an EMBL/GenBank/DDBJ whole genome shotgun (WGS) entry which is preliminary data.</text>
</comment>
<sequence length="146" mass="16636">MYEITSLFEVQRQGERDRYEPFENNANRKLLWHGSRMDNYMGILNQGLLCKPSRAHNSGSMFGDGLYFADMFCKSVNYCRSAKRPAYSALLLCEVALGKECEMDTHTPADYQPKEKGHLSVKGRGRLAPNPKNMVYDSSGVRITEK</sequence>
<dbReference type="Gene3D" id="3.90.228.10">
    <property type="match status" value="1"/>
</dbReference>
<gene>
    <name evidence="8" type="ORF">BCR42DRAFT_322529</name>
</gene>
<comment type="catalytic activity">
    <reaction evidence="4">
        <text>NAD(+) + (ADP-D-ribosyl)n-acceptor = nicotinamide + (ADP-D-ribosyl)n+1-acceptor + H(+).</text>
        <dbReference type="EC" id="2.4.2.30"/>
    </reaction>
</comment>
<dbReference type="SUPFAM" id="SSF56399">
    <property type="entry name" value="ADP-ribosylation"/>
    <property type="match status" value="1"/>
</dbReference>
<evidence type="ECO:0000256" key="6">
    <source>
        <dbReference type="SAM" id="MobiDB-lite"/>
    </source>
</evidence>
<dbReference type="OrthoDB" id="2017365at2759"/>
<evidence type="ECO:0000256" key="3">
    <source>
        <dbReference type="ARBA" id="ARBA00023027"/>
    </source>
</evidence>
<evidence type="ECO:0000256" key="4">
    <source>
        <dbReference type="ARBA" id="ARBA00033987"/>
    </source>
</evidence>
<evidence type="ECO:0000256" key="5">
    <source>
        <dbReference type="RuleBase" id="RU362114"/>
    </source>
</evidence>
<evidence type="ECO:0000313" key="8">
    <source>
        <dbReference type="EMBL" id="ORZ20606.1"/>
    </source>
</evidence>
<dbReference type="Proteomes" id="UP000193560">
    <property type="component" value="Unassembled WGS sequence"/>
</dbReference>
<dbReference type="GO" id="GO:1990404">
    <property type="term" value="F:NAD+-protein mono-ADP-ribosyltransferase activity"/>
    <property type="evidence" value="ECO:0007669"/>
    <property type="project" value="TreeGrafter"/>
</dbReference>
<dbReference type="EMBL" id="MCGE01000006">
    <property type="protein sequence ID" value="ORZ20606.1"/>
    <property type="molecule type" value="Genomic_DNA"/>
</dbReference>
<dbReference type="InterPro" id="IPR050800">
    <property type="entry name" value="ARTD/PARP"/>
</dbReference>
<dbReference type="PANTHER" id="PTHR10459">
    <property type="entry name" value="DNA LIGASE"/>
    <property type="match status" value="1"/>
</dbReference>
<dbReference type="Pfam" id="PF00644">
    <property type="entry name" value="PARP"/>
    <property type="match status" value="1"/>
</dbReference>
<dbReference type="GO" id="GO:0003950">
    <property type="term" value="F:NAD+ poly-ADP-ribosyltransferase activity"/>
    <property type="evidence" value="ECO:0007669"/>
    <property type="project" value="UniProtKB-UniRule"/>
</dbReference>
<dbReference type="PANTHER" id="PTHR10459:SF60">
    <property type="entry name" value="POLY [ADP-RIBOSE] POLYMERASE 2"/>
    <property type="match status" value="1"/>
</dbReference>
<dbReference type="AlphaFoldDB" id="A0A1X2IS90"/>
<evidence type="ECO:0000256" key="1">
    <source>
        <dbReference type="ARBA" id="ARBA00022676"/>
    </source>
</evidence>
<name>A0A1X2IS90_9FUNG</name>
<organism evidence="8 9">
    <name type="scientific">Absidia repens</name>
    <dbReference type="NCBI Taxonomy" id="90262"/>
    <lineage>
        <taxon>Eukaryota</taxon>
        <taxon>Fungi</taxon>
        <taxon>Fungi incertae sedis</taxon>
        <taxon>Mucoromycota</taxon>
        <taxon>Mucoromycotina</taxon>
        <taxon>Mucoromycetes</taxon>
        <taxon>Mucorales</taxon>
        <taxon>Cunninghamellaceae</taxon>
        <taxon>Absidia</taxon>
    </lineage>
</organism>
<keyword evidence="2 5" id="KW-0808">Transferase</keyword>
<dbReference type="GO" id="GO:0006302">
    <property type="term" value="P:double-strand break repair"/>
    <property type="evidence" value="ECO:0007669"/>
    <property type="project" value="TreeGrafter"/>
</dbReference>
<keyword evidence="1 5" id="KW-0328">Glycosyltransferase</keyword>
<dbReference type="InterPro" id="IPR012317">
    <property type="entry name" value="Poly(ADP-ribose)pol_cat_dom"/>
</dbReference>
<feature type="region of interest" description="Disordered" evidence="6">
    <location>
        <begin position="108"/>
        <end position="146"/>
    </location>
</feature>
<evidence type="ECO:0000256" key="2">
    <source>
        <dbReference type="ARBA" id="ARBA00022679"/>
    </source>
</evidence>
<keyword evidence="9" id="KW-1185">Reference proteome</keyword>
<evidence type="ECO:0000259" key="7">
    <source>
        <dbReference type="PROSITE" id="PS51059"/>
    </source>
</evidence>
<proteinExistence type="predicted"/>
<dbReference type="STRING" id="90262.A0A1X2IS90"/>
<dbReference type="GO" id="GO:0005730">
    <property type="term" value="C:nucleolus"/>
    <property type="evidence" value="ECO:0007669"/>
    <property type="project" value="TreeGrafter"/>
</dbReference>